<dbReference type="Gene3D" id="3.40.50.2000">
    <property type="entry name" value="Glycogen Phosphorylase B"/>
    <property type="match status" value="1"/>
</dbReference>
<dbReference type="PANTHER" id="PTHR48043:SF159">
    <property type="entry name" value="EG:EG0003.4 PROTEIN-RELATED"/>
    <property type="match status" value="1"/>
</dbReference>
<dbReference type="Pfam" id="PF00201">
    <property type="entry name" value="UDPGT"/>
    <property type="match status" value="1"/>
</dbReference>
<keyword evidence="6" id="KW-0256">Endoplasmic reticulum</keyword>
<name>A0A1B6EWW8_9HEMI</name>
<proteinExistence type="inferred from homology"/>
<dbReference type="EMBL" id="GECZ01027458">
    <property type="protein sequence ID" value="JAS42311.1"/>
    <property type="molecule type" value="Transcribed_RNA"/>
</dbReference>
<evidence type="ECO:0000256" key="9">
    <source>
        <dbReference type="ARBA" id="ARBA00023180"/>
    </source>
</evidence>
<evidence type="ECO:0008006" key="13">
    <source>
        <dbReference type="Google" id="ProtNLM"/>
    </source>
</evidence>
<dbReference type="InterPro" id="IPR002213">
    <property type="entry name" value="UDP_glucos_trans"/>
</dbReference>
<evidence type="ECO:0000313" key="12">
    <source>
        <dbReference type="EMBL" id="JAS42311.1"/>
    </source>
</evidence>
<keyword evidence="5 11" id="KW-0812">Transmembrane</keyword>
<dbReference type="SUPFAM" id="SSF53756">
    <property type="entry name" value="UDP-Glycosyltransferase/glycogen phosphorylase"/>
    <property type="match status" value="1"/>
</dbReference>
<evidence type="ECO:0000256" key="6">
    <source>
        <dbReference type="ARBA" id="ARBA00022824"/>
    </source>
</evidence>
<keyword evidence="3" id="KW-0328">Glycosyltransferase</keyword>
<evidence type="ECO:0000256" key="8">
    <source>
        <dbReference type="ARBA" id="ARBA00023136"/>
    </source>
</evidence>
<keyword evidence="9" id="KW-0325">Glycoprotein</keyword>
<feature type="non-terminal residue" evidence="12">
    <location>
        <position position="1"/>
    </location>
</feature>
<feature type="transmembrane region" description="Helical" evidence="11">
    <location>
        <begin position="468"/>
        <end position="491"/>
    </location>
</feature>
<gene>
    <name evidence="12" type="ORF">g.28104</name>
</gene>
<protein>
    <recommendedName>
        <fullName evidence="13">UDP-glycosyltransferases domain-containing protein</fullName>
    </recommendedName>
</protein>
<sequence length="523" mass="60168">KNAMKQLRTVVLLGLLYGICHGSRILVFYPGASTSLLPSFSQLFQELARRGHQLTVVTAYKLRGLEEQNITQLLMGHPLSHDDVKNLLDLSLLPNINYLWQMAFTHCESLFQSAKFKEFLRANETYDLFIGSPFYYYECSIAVAHHLKLPVLNIYSNRLQIHATHLMGHDFPSSYVAEFNLHFSHKMNFWERSLNSIFCLGYSVGLSMYYIPQMNGIIKEHFPHLPPLQEMLPQISVTLLNTNLAVHPSQPRFPGIIPVAGLTIPQKLKLPKELEQWMDKSESGVILFSLGSNIKMTSMAPEVLEVILGVFDSLPQRILMKWEGDELDGKPANVRLIKWIPQTAVLAHPKCRMMIMHGGLHSWMEAVHYSVPLLGILPSFLDQFHNLAEMQERGHGLYFKGPWTRNNFHSAINEVLHNYKYREGIHEASKIFWDQPLNPLQTAVFWTEYVIRHNGSSHLLSPAFTLPWYQVALLDIIGVLLLSVLALVLLFRAALRAFRRWLLDYEYIIFNKFLRICHKLKGN</sequence>
<evidence type="ECO:0000256" key="11">
    <source>
        <dbReference type="SAM" id="Phobius"/>
    </source>
</evidence>
<dbReference type="GO" id="GO:0005783">
    <property type="term" value="C:endoplasmic reticulum"/>
    <property type="evidence" value="ECO:0007669"/>
    <property type="project" value="UniProtKB-SubCell"/>
</dbReference>
<comment type="similarity">
    <text evidence="2">Belongs to the UDP-glycosyltransferase family.</text>
</comment>
<evidence type="ECO:0000256" key="5">
    <source>
        <dbReference type="ARBA" id="ARBA00022692"/>
    </source>
</evidence>
<keyword evidence="7 11" id="KW-1133">Transmembrane helix</keyword>
<keyword evidence="4" id="KW-0808">Transferase</keyword>
<accession>A0A1B6EWW8</accession>
<evidence type="ECO:0000256" key="3">
    <source>
        <dbReference type="ARBA" id="ARBA00022676"/>
    </source>
</evidence>
<dbReference type="CDD" id="cd03784">
    <property type="entry name" value="GT1_Gtf-like"/>
    <property type="match status" value="1"/>
</dbReference>
<evidence type="ECO:0000256" key="4">
    <source>
        <dbReference type="ARBA" id="ARBA00022679"/>
    </source>
</evidence>
<keyword evidence="8 11" id="KW-0472">Membrane</keyword>
<evidence type="ECO:0000256" key="2">
    <source>
        <dbReference type="ARBA" id="ARBA00009995"/>
    </source>
</evidence>
<dbReference type="InterPro" id="IPR050271">
    <property type="entry name" value="UDP-glycosyltransferase"/>
</dbReference>
<dbReference type="GO" id="GO:0008194">
    <property type="term" value="F:UDP-glycosyltransferase activity"/>
    <property type="evidence" value="ECO:0007669"/>
    <property type="project" value="InterPro"/>
</dbReference>
<dbReference type="FunFam" id="3.40.50.2000:FF:000050">
    <property type="entry name" value="UDP-glucuronosyltransferase"/>
    <property type="match status" value="1"/>
</dbReference>
<dbReference type="PANTHER" id="PTHR48043">
    <property type="entry name" value="EG:EG0003.4 PROTEIN-RELATED"/>
    <property type="match status" value="1"/>
</dbReference>
<evidence type="ECO:0000256" key="7">
    <source>
        <dbReference type="ARBA" id="ARBA00022989"/>
    </source>
</evidence>
<evidence type="ECO:0000256" key="1">
    <source>
        <dbReference type="ARBA" id="ARBA00004240"/>
    </source>
</evidence>
<organism evidence="12">
    <name type="scientific">Cuerna arida</name>
    <dbReference type="NCBI Taxonomy" id="1464854"/>
    <lineage>
        <taxon>Eukaryota</taxon>
        <taxon>Metazoa</taxon>
        <taxon>Ecdysozoa</taxon>
        <taxon>Arthropoda</taxon>
        <taxon>Hexapoda</taxon>
        <taxon>Insecta</taxon>
        <taxon>Pterygota</taxon>
        <taxon>Neoptera</taxon>
        <taxon>Paraneoptera</taxon>
        <taxon>Hemiptera</taxon>
        <taxon>Auchenorrhyncha</taxon>
        <taxon>Membracoidea</taxon>
        <taxon>Cicadellidae</taxon>
        <taxon>Cicadellinae</taxon>
        <taxon>Proconiini</taxon>
        <taxon>Cuerna</taxon>
    </lineage>
</organism>
<evidence type="ECO:0000256" key="10">
    <source>
        <dbReference type="ARBA" id="ARBA00046288"/>
    </source>
</evidence>
<dbReference type="AlphaFoldDB" id="A0A1B6EWW8"/>
<reference evidence="12" key="1">
    <citation type="submission" date="2015-11" db="EMBL/GenBank/DDBJ databases">
        <title>De novo transcriptome assembly of four potential Pierce s Disease insect vectors from Arizona vineyards.</title>
        <authorList>
            <person name="Tassone E.E."/>
        </authorList>
    </citation>
    <scope>NUCLEOTIDE SEQUENCE</scope>
</reference>
<comment type="subcellular location">
    <subcellularLocation>
        <location evidence="10">Endomembrane system</location>
        <topology evidence="10">Single-pass type I membrane protein</topology>
    </subcellularLocation>
    <subcellularLocation>
        <location evidence="1">Endoplasmic reticulum</location>
    </subcellularLocation>
</comment>